<accession>A0A284S537</accession>
<dbReference type="EMBL" id="FUEG01000033">
    <property type="protein sequence ID" value="SJL16121.1"/>
    <property type="molecule type" value="Genomic_DNA"/>
</dbReference>
<name>A0A284S537_ARMOS</name>
<sequence>MAQAKRCNDFRLGRVNGLLILADTDLNTSALRIISREKNSKSSGYLPALLFQW</sequence>
<gene>
    <name evidence="1" type="ORF">ARMOST_19640</name>
</gene>
<keyword evidence="2" id="KW-1185">Reference proteome</keyword>
<protein>
    <submittedName>
        <fullName evidence="1">Uncharacterized protein</fullName>
    </submittedName>
</protein>
<evidence type="ECO:0000313" key="1">
    <source>
        <dbReference type="EMBL" id="SJL16121.1"/>
    </source>
</evidence>
<evidence type="ECO:0000313" key="2">
    <source>
        <dbReference type="Proteomes" id="UP000219338"/>
    </source>
</evidence>
<reference evidence="2" key="1">
    <citation type="journal article" date="2017" name="Nat. Ecol. Evol.">
        <title>Genome expansion and lineage-specific genetic innovations in the forest pathogenic fungi Armillaria.</title>
        <authorList>
            <person name="Sipos G."/>
            <person name="Prasanna A.N."/>
            <person name="Walter M.C."/>
            <person name="O'Connor E."/>
            <person name="Balint B."/>
            <person name="Krizsan K."/>
            <person name="Kiss B."/>
            <person name="Hess J."/>
            <person name="Varga T."/>
            <person name="Slot J."/>
            <person name="Riley R."/>
            <person name="Boka B."/>
            <person name="Rigling D."/>
            <person name="Barry K."/>
            <person name="Lee J."/>
            <person name="Mihaltcheva S."/>
            <person name="LaButti K."/>
            <person name="Lipzen A."/>
            <person name="Waldron R."/>
            <person name="Moloney N.M."/>
            <person name="Sperisen C."/>
            <person name="Kredics L."/>
            <person name="Vagvoelgyi C."/>
            <person name="Patrignani A."/>
            <person name="Fitzpatrick D."/>
            <person name="Nagy I."/>
            <person name="Doyle S."/>
            <person name="Anderson J.B."/>
            <person name="Grigoriev I.V."/>
            <person name="Gueldener U."/>
            <person name="Muensterkoetter M."/>
            <person name="Nagy L.G."/>
        </authorList>
    </citation>
    <scope>NUCLEOTIDE SEQUENCE [LARGE SCALE GENOMIC DNA]</scope>
    <source>
        <strain evidence="2">C18/9</strain>
    </source>
</reference>
<organism evidence="1 2">
    <name type="scientific">Armillaria ostoyae</name>
    <name type="common">Armillaria root rot fungus</name>
    <dbReference type="NCBI Taxonomy" id="47428"/>
    <lineage>
        <taxon>Eukaryota</taxon>
        <taxon>Fungi</taxon>
        <taxon>Dikarya</taxon>
        <taxon>Basidiomycota</taxon>
        <taxon>Agaricomycotina</taxon>
        <taxon>Agaricomycetes</taxon>
        <taxon>Agaricomycetidae</taxon>
        <taxon>Agaricales</taxon>
        <taxon>Marasmiineae</taxon>
        <taxon>Physalacriaceae</taxon>
        <taxon>Armillaria</taxon>
    </lineage>
</organism>
<dbReference type="AlphaFoldDB" id="A0A284S537"/>
<dbReference type="Proteomes" id="UP000219338">
    <property type="component" value="Unassembled WGS sequence"/>
</dbReference>
<proteinExistence type="predicted"/>